<evidence type="ECO:0000313" key="4">
    <source>
        <dbReference type="EMBL" id="NEU04563.1"/>
    </source>
</evidence>
<reference evidence="4 5" key="1">
    <citation type="submission" date="2020-02" db="EMBL/GenBank/DDBJ databases">
        <title>Genome assembly of a novel Clostridium senegalense strain.</title>
        <authorList>
            <person name="Gupta T.B."/>
            <person name="Jauregui R."/>
            <person name="Maclean P."/>
            <person name="Nawarathana A."/>
            <person name="Brightwell G."/>
        </authorList>
    </citation>
    <scope>NUCLEOTIDE SEQUENCE [LARGE SCALE GENOMIC DNA]</scope>
    <source>
        <strain evidence="4 5">AGRFS4</strain>
    </source>
</reference>
<keyword evidence="1" id="KW-0285">Flavoprotein</keyword>
<dbReference type="EMBL" id="JAAGPU010000009">
    <property type="protein sequence ID" value="NEU04563.1"/>
    <property type="molecule type" value="Genomic_DNA"/>
</dbReference>
<keyword evidence="2" id="KW-0288">FMN</keyword>
<comment type="caution">
    <text evidence="4">The sequence shown here is derived from an EMBL/GenBank/DDBJ whole genome shotgun (WGS) entry which is preliminary data.</text>
</comment>
<dbReference type="InterPro" id="IPR029039">
    <property type="entry name" value="Flavoprotein-like_sf"/>
</dbReference>
<dbReference type="AlphaFoldDB" id="A0A6M0H3A8"/>
<evidence type="ECO:0000313" key="5">
    <source>
        <dbReference type="Proteomes" id="UP000481872"/>
    </source>
</evidence>
<dbReference type="SUPFAM" id="SSF52218">
    <property type="entry name" value="Flavoproteins"/>
    <property type="match status" value="1"/>
</dbReference>
<organism evidence="4 5">
    <name type="scientific">Clostridium senegalense</name>
    <dbReference type="NCBI Taxonomy" id="1465809"/>
    <lineage>
        <taxon>Bacteria</taxon>
        <taxon>Bacillati</taxon>
        <taxon>Bacillota</taxon>
        <taxon>Clostridia</taxon>
        <taxon>Eubacteriales</taxon>
        <taxon>Clostridiaceae</taxon>
        <taxon>Clostridium</taxon>
    </lineage>
</organism>
<name>A0A6M0H3A8_9CLOT</name>
<dbReference type="PANTHER" id="PTHR43278:SF4">
    <property type="entry name" value="NAD(P)H-DEPENDENT FMN-CONTAINING OXIDOREDUCTASE YWQN-RELATED"/>
    <property type="match status" value="1"/>
</dbReference>
<dbReference type="GO" id="GO:0016491">
    <property type="term" value="F:oxidoreductase activity"/>
    <property type="evidence" value="ECO:0007669"/>
    <property type="project" value="InterPro"/>
</dbReference>
<dbReference type="InterPro" id="IPR005025">
    <property type="entry name" value="FMN_Rdtase-like_dom"/>
</dbReference>
<proteinExistence type="predicted"/>
<dbReference type="Proteomes" id="UP000481872">
    <property type="component" value="Unassembled WGS sequence"/>
</dbReference>
<accession>A0A6M0H3A8</accession>
<sequence>MKKILIINSSYRKKNTFTVLQNIRRILLNHGYDIEIINLKDYEVSPCYGCEYCIYKNKCNIDDDMEFLMKKLEECDGIVIGTPVYINNMSGNLKTFLDRTCRWFHRPVLEGKPVMLVATTAGSGLKNTFRSLEEGLVQWGVDIVSEVGRTISNLDKEIEKKEILPFIKHLNTDGMSYSVTMKQITTYQVQRALANNIFEVDKNYWKEKCWIDKIYYRPKKVGVIGKVTGSLLFNILVKNIKPVDKKL</sequence>
<evidence type="ECO:0000259" key="3">
    <source>
        <dbReference type="Pfam" id="PF03358"/>
    </source>
</evidence>
<dbReference type="Pfam" id="PF03358">
    <property type="entry name" value="FMN_red"/>
    <property type="match status" value="1"/>
</dbReference>
<evidence type="ECO:0000256" key="1">
    <source>
        <dbReference type="ARBA" id="ARBA00022630"/>
    </source>
</evidence>
<dbReference type="InterPro" id="IPR051796">
    <property type="entry name" value="ISF_SsuE-like"/>
</dbReference>
<gene>
    <name evidence="4" type="ORF">G3M99_06750</name>
</gene>
<evidence type="ECO:0000256" key="2">
    <source>
        <dbReference type="ARBA" id="ARBA00022643"/>
    </source>
</evidence>
<keyword evidence="5" id="KW-1185">Reference proteome</keyword>
<dbReference type="RefSeq" id="WP_199869616.1">
    <property type="nucleotide sequence ID" value="NZ_JAAGPU010000009.1"/>
</dbReference>
<dbReference type="Gene3D" id="3.40.50.360">
    <property type="match status" value="1"/>
</dbReference>
<feature type="domain" description="NADPH-dependent FMN reductase-like" evidence="3">
    <location>
        <begin position="3"/>
        <end position="132"/>
    </location>
</feature>
<protein>
    <submittedName>
        <fullName evidence="4">Flavodoxin family protein</fullName>
    </submittedName>
</protein>
<dbReference type="PANTHER" id="PTHR43278">
    <property type="entry name" value="NAD(P)H-DEPENDENT FMN-CONTAINING OXIDOREDUCTASE YWQN-RELATED"/>
    <property type="match status" value="1"/>
</dbReference>